<dbReference type="GO" id="GO:0005737">
    <property type="term" value="C:cytoplasm"/>
    <property type="evidence" value="ECO:0007669"/>
    <property type="project" value="UniProtKB-ARBA"/>
</dbReference>
<reference evidence="3 4" key="3">
    <citation type="journal article" date="2010" name="BMC Genomics">
        <title>Transcriptome sequencing and comparative analysis of cucumber flowers with different sex types.</title>
        <authorList>
            <person name="Guo S."/>
            <person name="Zheng Y."/>
            <person name="Joung J.G."/>
            <person name="Liu S."/>
            <person name="Zhang Z."/>
            <person name="Crasta O.R."/>
            <person name="Sobral B.W."/>
            <person name="Xu Y."/>
            <person name="Huang S."/>
            <person name="Fei Z."/>
        </authorList>
    </citation>
    <scope>NUCLEOTIDE SEQUENCE [LARGE SCALE GENOMIC DNA]</scope>
    <source>
        <strain evidence="4">cv. 9930</strain>
    </source>
</reference>
<evidence type="ECO:0000259" key="2">
    <source>
        <dbReference type="PROSITE" id="PS50848"/>
    </source>
</evidence>
<sequence length="399" mass="45114">MAGIFQATSEDLWRGTIYGSWGTVFVLLFLAICHLFCSKKNVSSLLSRFPTSSLLADRHTSSLLADRHTSSPSCECPSPSRIMEAISDTDLKSLLDNLDGRINENEKWERVVEKSNDYLSYSAKCCKPKDGPLKYSSVTIFENCCPKLLRDFYMDNDYRKQWDSTVLMHEQLQMDGTSGIEVGRTLKKFPLLTPREYILSWRLWEGKDETFYCFTKECEHPSAPQQKKYVRVTFFRSGWRIRRVSGRNACEITMLHQEDAGLNVEMAKLVFAKGIWSFVCKMDKALRKYSLINNYPSSSLVSAVTLIKKVPDGFEDMDGIISEENMVETESCGQVSSEERKLSRASKKLLTNGLLLIGGVICLSRGHSSLGAKVVMAYILTKLSKRVDAPQGQMASVEQ</sequence>
<keyword evidence="1" id="KW-0472">Membrane</keyword>
<dbReference type="InterPro" id="IPR002913">
    <property type="entry name" value="START_lipid-bd_dom"/>
</dbReference>
<dbReference type="SUPFAM" id="SSF55961">
    <property type="entry name" value="Bet v1-like"/>
    <property type="match status" value="1"/>
</dbReference>
<keyword evidence="1" id="KW-0812">Transmembrane</keyword>
<reference evidence="3 4" key="4">
    <citation type="journal article" date="2011" name="BMC Genomics">
        <title>RNA-Seq improves annotation of protein-coding genes in the cucumber genome.</title>
        <authorList>
            <person name="Li Z."/>
            <person name="Zhang Z."/>
            <person name="Yan P."/>
            <person name="Huang S."/>
            <person name="Fei Z."/>
            <person name="Lin K."/>
        </authorList>
    </citation>
    <scope>NUCLEOTIDE SEQUENCE [LARGE SCALE GENOMIC DNA]</scope>
    <source>
        <strain evidence="4">cv. 9930</strain>
    </source>
</reference>
<accession>A0A0A0LCC1</accession>
<dbReference type="Pfam" id="PF01852">
    <property type="entry name" value="START"/>
    <property type="match status" value="1"/>
</dbReference>
<dbReference type="STRING" id="3659.A0A0A0LCC1"/>
<organism evidence="3 4">
    <name type="scientific">Cucumis sativus</name>
    <name type="common">Cucumber</name>
    <dbReference type="NCBI Taxonomy" id="3659"/>
    <lineage>
        <taxon>Eukaryota</taxon>
        <taxon>Viridiplantae</taxon>
        <taxon>Streptophyta</taxon>
        <taxon>Embryophyta</taxon>
        <taxon>Tracheophyta</taxon>
        <taxon>Spermatophyta</taxon>
        <taxon>Magnoliopsida</taxon>
        <taxon>eudicotyledons</taxon>
        <taxon>Gunneridae</taxon>
        <taxon>Pentapetalae</taxon>
        <taxon>rosids</taxon>
        <taxon>fabids</taxon>
        <taxon>Cucurbitales</taxon>
        <taxon>Cucurbitaceae</taxon>
        <taxon>Benincaseae</taxon>
        <taxon>Cucumis</taxon>
    </lineage>
</organism>
<dbReference type="PANTHER" id="PTHR19308">
    <property type="entry name" value="PHOSPHATIDYLCHOLINE TRANSFER PROTEIN"/>
    <property type="match status" value="1"/>
</dbReference>
<keyword evidence="1" id="KW-1133">Transmembrane helix</keyword>
<dbReference type="PROSITE" id="PS50848">
    <property type="entry name" value="START"/>
    <property type="match status" value="1"/>
</dbReference>
<protein>
    <recommendedName>
        <fullName evidence="2">START domain-containing protein</fullName>
    </recommendedName>
</protein>
<dbReference type="OMA" id="QANEKWE"/>
<dbReference type="InterPro" id="IPR023393">
    <property type="entry name" value="START-like_dom_sf"/>
</dbReference>
<dbReference type="AlphaFoldDB" id="A0A0A0LCC1"/>
<dbReference type="CDD" id="cd08870">
    <property type="entry name" value="START_STARD2_7-like"/>
    <property type="match status" value="1"/>
</dbReference>
<dbReference type="FunFam" id="3.30.530.20:FF:000027">
    <property type="entry name" value="StAR-related lipid transfer protein 7, mitochondrial"/>
    <property type="match status" value="1"/>
</dbReference>
<feature type="transmembrane region" description="Helical" evidence="1">
    <location>
        <begin position="18"/>
        <end position="37"/>
    </location>
</feature>
<dbReference type="KEGG" id="csv:101203824"/>
<dbReference type="EMBL" id="CM002924">
    <property type="protein sequence ID" value="KGN57701.1"/>
    <property type="molecule type" value="Genomic_DNA"/>
</dbReference>
<dbReference type="GO" id="GO:0008289">
    <property type="term" value="F:lipid binding"/>
    <property type="evidence" value="ECO:0007669"/>
    <property type="project" value="InterPro"/>
</dbReference>
<keyword evidence="4" id="KW-1185">Reference proteome</keyword>
<dbReference type="Gramene" id="KGN57701">
    <property type="protein sequence ID" value="KGN57701"/>
    <property type="gene ID" value="Csa_3G257060"/>
</dbReference>
<reference evidence="3 4" key="1">
    <citation type="journal article" date="2009" name="Nat. Genet.">
        <title>The genome of the cucumber, Cucumis sativus L.</title>
        <authorList>
            <person name="Huang S."/>
            <person name="Li R."/>
            <person name="Zhang Z."/>
            <person name="Li L."/>
            <person name="Gu X."/>
            <person name="Fan W."/>
            <person name="Lucas W.J."/>
            <person name="Wang X."/>
            <person name="Xie B."/>
            <person name="Ni P."/>
            <person name="Ren Y."/>
            <person name="Zhu H."/>
            <person name="Li J."/>
            <person name="Lin K."/>
            <person name="Jin W."/>
            <person name="Fei Z."/>
            <person name="Li G."/>
            <person name="Staub J."/>
            <person name="Kilian A."/>
            <person name="van der Vossen E.A."/>
            <person name="Wu Y."/>
            <person name="Guo J."/>
            <person name="He J."/>
            <person name="Jia Z."/>
            <person name="Ren Y."/>
            <person name="Tian G."/>
            <person name="Lu Y."/>
            <person name="Ruan J."/>
            <person name="Qian W."/>
            <person name="Wang M."/>
            <person name="Huang Q."/>
            <person name="Li B."/>
            <person name="Xuan Z."/>
            <person name="Cao J."/>
            <person name="Asan"/>
            <person name="Wu Z."/>
            <person name="Zhang J."/>
            <person name="Cai Q."/>
            <person name="Bai Y."/>
            <person name="Zhao B."/>
            <person name="Han Y."/>
            <person name="Li Y."/>
            <person name="Li X."/>
            <person name="Wang S."/>
            <person name="Shi Q."/>
            <person name="Liu S."/>
            <person name="Cho W.K."/>
            <person name="Kim J.Y."/>
            <person name="Xu Y."/>
            <person name="Heller-Uszynska K."/>
            <person name="Miao H."/>
            <person name="Cheng Z."/>
            <person name="Zhang S."/>
            <person name="Wu J."/>
            <person name="Yang Y."/>
            <person name="Kang H."/>
            <person name="Li M."/>
            <person name="Liang H."/>
            <person name="Ren X."/>
            <person name="Shi Z."/>
            <person name="Wen M."/>
            <person name="Jian M."/>
            <person name="Yang H."/>
            <person name="Zhang G."/>
            <person name="Yang Z."/>
            <person name="Chen R."/>
            <person name="Liu S."/>
            <person name="Li J."/>
            <person name="Ma L."/>
            <person name="Liu H."/>
            <person name="Zhou Y."/>
            <person name="Zhao J."/>
            <person name="Fang X."/>
            <person name="Li G."/>
            <person name="Fang L."/>
            <person name="Li Y."/>
            <person name="Liu D."/>
            <person name="Zheng H."/>
            <person name="Zhang Y."/>
            <person name="Qin N."/>
            <person name="Li Z."/>
            <person name="Yang G."/>
            <person name="Yang S."/>
            <person name="Bolund L."/>
            <person name="Kristiansen K."/>
            <person name="Zheng H."/>
            <person name="Li S."/>
            <person name="Zhang X."/>
            <person name="Yang H."/>
            <person name="Wang J."/>
            <person name="Sun R."/>
            <person name="Zhang B."/>
            <person name="Jiang S."/>
            <person name="Wang J."/>
            <person name="Du Y."/>
            <person name="Li S."/>
        </authorList>
    </citation>
    <scope>NUCLEOTIDE SEQUENCE [LARGE SCALE GENOMIC DNA]</scope>
    <source>
        <strain evidence="4">cv. 9930</strain>
    </source>
</reference>
<dbReference type="PANTHER" id="PTHR19308:SF13">
    <property type="entry name" value="OS02G0468400 PROTEIN"/>
    <property type="match status" value="1"/>
</dbReference>
<dbReference type="OrthoDB" id="5403181at2759"/>
<evidence type="ECO:0000313" key="4">
    <source>
        <dbReference type="Proteomes" id="UP000029981"/>
    </source>
</evidence>
<evidence type="ECO:0000313" key="3">
    <source>
        <dbReference type="EMBL" id="KGN57701.1"/>
    </source>
</evidence>
<dbReference type="InterPro" id="IPR051213">
    <property type="entry name" value="START_lipid_transfer"/>
</dbReference>
<name>A0A0A0LCC1_CUCSA</name>
<dbReference type="Proteomes" id="UP000029981">
    <property type="component" value="Chromosome 3"/>
</dbReference>
<proteinExistence type="predicted"/>
<dbReference type="Gene3D" id="3.30.530.20">
    <property type="match status" value="1"/>
</dbReference>
<feature type="domain" description="START" evidence="2">
    <location>
        <begin position="104"/>
        <end position="291"/>
    </location>
</feature>
<evidence type="ECO:0000256" key="1">
    <source>
        <dbReference type="SAM" id="Phobius"/>
    </source>
</evidence>
<reference evidence="3 4" key="2">
    <citation type="journal article" date="2009" name="PLoS ONE">
        <title>An integrated genetic and cytogenetic map of the cucumber genome.</title>
        <authorList>
            <person name="Ren Y."/>
            <person name="Zhang Z."/>
            <person name="Liu J."/>
            <person name="Staub J.E."/>
            <person name="Han Y."/>
            <person name="Cheng Z."/>
            <person name="Li X."/>
            <person name="Lu J."/>
            <person name="Miao H."/>
            <person name="Kang H."/>
            <person name="Xie B."/>
            <person name="Gu X."/>
            <person name="Wang X."/>
            <person name="Du Y."/>
            <person name="Jin W."/>
            <person name="Huang S."/>
        </authorList>
    </citation>
    <scope>NUCLEOTIDE SEQUENCE [LARGE SCALE GENOMIC DNA]</scope>
    <source>
        <strain evidence="4">cv. 9930</strain>
    </source>
</reference>
<gene>
    <name evidence="3" type="ORF">Csa_3G257060</name>
</gene>
<dbReference type="eggNOG" id="KOG2761">
    <property type="taxonomic scope" value="Eukaryota"/>
</dbReference>